<evidence type="ECO:0000259" key="2">
    <source>
        <dbReference type="Pfam" id="PF00326"/>
    </source>
</evidence>
<evidence type="ECO:0000256" key="1">
    <source>
        <dbReference type="ARBA" id="ARBA00022801"/>
    </source>
</evidence>
<accession>A0A511YET9</accession>
<name>A0A511YET9_9FLAO</name>
<dbReference type="GO" id="GO:0004252">
    <property type="term" value="F:serine-type endopeptidase activity"/>
    <property type="evidence" value="ECO:0007669"/>
    <property type="project" value="TreeGrafter"/>
</dbReference>
<dbReference type="EMBL" id="BJYI01000018">
    <property type="protein sequence ID" value="GEN73686.1"/>
    <property type="molecule type" value="Genomic_DNA"/>
</dbReference>
<dbReference type="Pfam" id="PF00326">
    <property type="entry name" value="Peptidase_S9"/>
    <property type="match status" value="1"/>
</dbReference>
<evidence type="ECO:0000313" key="4">
    <source>
        <dbReference type="Proteomes" id="UP000321150"/>
    </source>
</evidence>
<evidence type="ECO:0000313" key="3">
    <source>
        <dbReference type="EMBL" id="GEN73686.1"/>
    </source>
</evidence>
<dbReference type="AlphaFoldDB" id="A0A511YET9"/>
<protein>
    <recommendedName>
        <fullName evidence="2">Peptidase S9 prolyl oligopeptidase catalytic domain-containing protein</fullName>
    </recommendedName>
</protein>
<reference evidence="3 4" key="1">
    <citation type="submission" date="2019-07" db="EMBL/GenBank/DDBJ databases">
        <title>Whole genome shotgun sequence of Chryseobacterium lathyri NBRC 105250.</title>
        <authorList>
            <person name="Hosoyama A."/>
            <person name="Uohara A."/>
            <person name="Ohji S."/>
            <person name="Ichikawa N."/>
        </authorList>
    </citation>
    <scope>NUCLEOTIDE SEQUENCE [LARGE SCALE GENOMIC DNA]</scope>
    <source>
        <strain evidence="3 4">NBRC 105250</strain>
    </source>
</reference>
<sequence length="826" mass="93288">MVSGQDSAEVKKTEEYYATLFTTAVMAISPSGEYIVLNDSNQYGKNDYKLYHTISGKTDSIMKGNEYIFLTGKDLLIQSLGKVSFMNVQTKEVKEIEGSWSKKILKKKNKISVLLYSTAMKTFSCYSVKGVMKWSHTGVEMFETSKDESFVMYGAGNQISTINIDTGREYSRPFSVSGSISWLKSYSDTLYAYAAHGEGGKLYISSKKGSVLQEVSVDTPKGFMMAEHSWNKMKINEHRYLFVPLSKKQPEKERGKADVIISYTLKSGRAAYQLPVLGMYDLKERIWKWKPQESGNIGQIMLGDKGDFLIYDSDEDIIENQSNPLLNIQMARSYGDNINDLGKLRIVKGNYYWDEPEQVLVFFKNAEWWCYHVKTHQKHKLLEGKGQKWGSDRYLGQTDTPIAKIIPTTQPSKIIVSGAYDLFLVDLVKHHSERLTDGEKNHIKYSIVHLEGQNRVQNHFSGPADLKKGILLKMFNEKDYHSGFALLSKKLKTLVYNDSYFTELIKTQGGLFAVSESYQRPLQVTRLAGNANRVIFDNKTFIKDKVPDAKMELFQYTTALGTSNAALLYPADYDASKSYPMLVNIYEDKSKDILYYAVPDLRAEDGFNFRHYAGQGYFVLLPDLQYQKGNVPEVMLTSLEASVKTALGKASIDSANIAVLGMSFGGYETALALSKTKLFKTGSVGVMIADLVSLALSNSAVLRQPNYARIENEQFALNGSSFEKWEQYIRQSPLYYLGKSVSPIMLWTGLKDDNVSPAQTRAYFLGLKRLGKGAVLLEYPLEGHSIIGSGSSRDLNIKTWQWMEHFLKEKPAPQWIQPVKTKAPLK</sequence>
<dbReference type="SUPFAM" id="SSF82171">
    <property type="entry name" value="DPP6 N-terminal domain-like"/>
    <property type="match status" value="1"/>
</dbReference>
<proteinExistence type="predicted"/>
<keyword evidence="1" id="KW-0378">Hydrolase</keyword>
<dbReference type="Gene3D" id="3.40.50.1820">
    <property type="entry name" value="alpha/beta hydrolase"/>
    <property type="match status" value="1"/>
</dbReference>
<dbReference type="SUPFAM" id="SSF53474">
    <property type="entry name" value="alpha/beta-Hydrolases"/>
    <property type="match status" value="1"/>
</dbReference>
<feature type="domain" description="Peptidase S9 prolyl oligopeptidase catalytic" evidence="2">
    <location>
        <begin position="643"/>
        <end position="808"/>
    </location>
</feature>
<dbReference type="InterPro" id="IPR001375">
    <property type="entry name" value="Peptidase_S9_cat"/>
</dbReference>
<gene>
    <name evidence="3" type="ORF">CLA01_37580</name>
</gene>
<dbReference type="PANTHER" id="PTHR42776">
    <property type="entry name" value="SERINE PEPTIDASE S9 FAMILY MEMBER"/>
    <property type="match status" value="1"/>
</dbReference>
<dbReference type="Proteomes" id="UP000321150">
    <property type="component" value="Unassembled WGS sequence"/>
</dbReference>
<dbReference type="PANTHER" id="PTHR42776:SF27">
    <property type="entry name" value="DIPEPTIDYL PEPTIDASE FAMILY MEMBER 6"/>
    <property type="match status" value="1"/>
</dbReference>
<comment type="caution">
    <text evidence="3">The sequence shown here is derived from an EMBL/GenBank/DDBJ whole genome shotgun (WGS) entry which is preliminary data.</text>
</comment>
<dbReference type="GO" id="GO:0006508">
    <property type="term" value="P:proteolysis"/>
    <property type="evidence" value="ECO:0007669"/>
    <property type="project" value="InterPro"/>
</dbReference>
<organism evidence="3 4">
    <name type="scientific">Chryseobacterium lathyri</name>
    <dbReference type="NCBI Taxonomy" id="395933"/>
    <lineage>
        <taxon>Bacteria</taxon>
        <taxon>Pseudomonadati</taxon>
        <taxon>Bacteroidota</taxon>
        <taxon>Flavobacteriia</taxon>
        <taxon>Flavobacteriales</taxon>
        <taxon>Weeksellaceae</taxon>
        <taxon>Chryseobacterium group</taxon>
        <taxon>Chryseobacterium</taxon>
    </lineage>
</organism>
<dbReference type="InterPro" id="IPR029058">
    <property type="entry name" value="AB_hydrolase_fold"/>
</dbReference>